<evidence type="ECO:0008006" key="6">
    <source>
        <dbReference type="Google" id="ProtNLM"/>
    </source>
</evidence>
<name>A0A6V7LBW9_9HYME</name>
<dbReference type="PANTHER" id="PTHR31183">
    <property type="entry name" value="TRICHOPLEIN KERATIN FILAMENT-BINDING PROTEIN FAMILY MEMBER"/>
    <property type="match status" value="1"/>
</dbReference>
<keyword evidence="3" id="KW-0966">Cell projection</keyword>
<proteinExistence type="predicted"/>
<sequence>MMAHEEDINIRRERLRDMLLREDAELMREVVNQIHNSEEAKRVQMRIAAEEKKIEEERNRRCFITNKKRQQHFENCPETRVRISRDITRGVKYSNLIQMLENEEKRQAERKLDELWYKIMLKENETQRIRDDEAKCKREMMSKETGLILEQQIAGRSSSVGQVQRLREQERLELERLWNEVRAEEVRKLAQEREKRERLRRDLEEQLMSAKRRMAEQHRQQADVERMLKVVNEEGLKKEREAIINNKESLRKEVMAYMKNLEDLREEQARREVEVNAIIEESAKDAQARRDLASKRYKEERKRNLAKFLLERDEQMRWKQQAKKEQEKFIEDEKNLLTKEAEVSAADSINETERKREAALHYGKQLLAQRQYDEERKCQEAEKDRQFHNDTLKDNKEYLKLTEELVNAPEIITPSAFRIKLEEYTARRDAAA</sequence>
<gene>
    <name evidence="5" type="ORF">BBRV_LOCUS101868</name>
</gene>
<keyword evidence="2" id="KW-0969">Cilium</keyword>
<evidence type="ECO:0000256" key="3">
    <source>
        <dbReference type="ARBA" id="ARBA00023273"/>
    </source>
</evidence>
<accession>A0A6V7LBW9</accession>
<evidence type="ECO:0000256" key="4">
    <source>
        <dbReference type="SAM" id="Coils"/>
    </source>
</evidence>
<dbReference type="PANTHER" id="PTHR31183:SF1">
    <property type="entry name" value="CILIA- AND FLAGELLA-ASSOCIATED PROTEIN 53"/>
    <property type="match status" value="1"/>
</dbReference>
<evidence type="ECO:0000313" key="5">
    <source>
        <dbReference type="EMBL" id="CAD1573519.1"/>
    </source>
</evidence>
<evidence type="ECO:0000256" key="2">
    <source>
        <dbReference type="ARBA" id="ARBA00023069"/>
    </source>
</evidence>
<reference evidence="5" key="1">
    <citation type="submission" date="2020-07" db="EMBL/GenBank/DDBJ databases">
        <authorList>
            <person name="Ferguson B K."/>
        </authorList>
    </citation>
    <scope>NUCLEOTIDE SEQUENCE</scope>
    <source>
        <strain evidence="5">L06</strain>
    </source>
</reference>
<dbReference type="AlphaFoldDB" id="A0A6V7LBW9"/>
<comment type="subcellular location">
    <subcellularLocation>
        <location evidence="1">Cell projection</location>
        <location evidence="1">Cilium</location>
    </subcellularLocation>
</comment>
<dbReference type="EMBL" id="CADCXW020000339">
    <property type="protein sequence ID" value="CAD1573519.1"/>
    <property type="molecule type" value="Genomic_DNA"/>
</dbReference>
<dbReference type="GO" id="GO:0005929">
    <property type="term" value="C:cilium"/>
    <property type="evidence" value="ECO:0007669"/>
    <property type="project" value="UniProtKB-SubCell"/>
</dbReference>
<protein>
    <recommendedName>
        <fullName evidence="6">Trichohyalin-plectin-homology domain-containing protein</fullName>
    </recommendedName>
</protein>
<feature type="coiled-coil region" evidence="4">
    <location>
        <begin position="182"/>
        <end position="303"/>
    </location>
</feature>
<keyword evidence="4" id="KW-0175">Coiled coil</keyword>
<evidence type="ECO:0000256" key="1">
    <source>
        <dbReference type="ARBA" id="ARBA00004138"/>
    </source>
</evidence>
<dbReference type="InterPro" id="IPR043596">
    <property type="entry name" value="CFAP53/TCHP"/>
</dbReference>
<organism evidence="5">
    <name type="scientific">Bracon brevicornis</name>
    <dbReference type="NCBI Taxonomy" id="1563983"/>
    <lineage>
        <taxon>Eukaryota</taxon>
        <taxon>Metazoa</taxon>
        <taxon>Ecdysozoa</taxon>
        <taxon>Arthropoda</taxon>
        <taxon>Hexapoda</taxon>
        <taxon>Insecta</taxon>
        <taxon>Pterygota</taxon>
        <taxon>Neoptera</taxon>
        <taxon>Endopterygota</taxon>
        <taxon>Hymenoptera</taxon>
        <taxon>Apocrita</taxon>
        <taxon>Ichneumonoidea</taxon>
        <taxon>Braconidae</taxon>
        <taxon>Braconinae</taxon>
        <taxon>Bracon</taxon>
    </lineage>
</organism>